<feature type="region of interest" description="Disordered" evidence="2">
    <location>
        <begin position="619"/>
        <end position="638"/>
    </location>
</feature>
<evidence type="ECO:0000313" key="4">
    <source>
        <dbReference type="EMBL" id="MDI1489459.1"/>
    </source>
</evidence>
<feature type="region of interest" description="Disordered" evidence="2">
    <location>
        <begin position="110"/>
        <end position="221"/>
    </location>
</feature>
<gene>
    <name evidence="4" type="ORF">OHK93_008738</name>
</gene>
<protein>
    <recommendedName>
        <fullName evidence="3">Zn(2)-C6 fungal-type domain-containing protein</fullName>
    </recommendedName>
</protein>
<dbReference type="AlphaFoldDB" id="A0AA43QPQ7"/>
<dbReference type="GO" id="GO:0000981">
    <property type="term" value="F:DNA-binding transcription factor activity, RNA polymerase II-specific"/>
    <property type="evidence" value="ECO:0007669"/>
    <property type="project" value="InterPro"/>
</dbReference>
<sequence length="638" mass="68711">MAPQTSLDGFSLSPTKTDPKNITFELLFNGDSHYRARLPMKVQIFPHDNTEGIVSTVKNFFGLYHSTIAGVSFEDGGGNTLIASYENFANGMTVYVRVIADMSQSFSANDPLAPQPLAHAKPERTPHLDEGFQMPPPASLTALNHAQQLSRPGSRLASRQSASPQLAGAQRSASVQKGRSRPSMKRESRENSFQARLDELNSDNHKSFGSSDGDAASVTSSFRARNEHLTSAEISEVNILEGGRRQKAKFESSELPLYVPPQIPAPQSTSSVSPQRRSNGNDNTSPFARPLQRVASWTQPLQSPQYPPQGMYAIGNGTPGAPAPPHGHRLRDRVHAPSMLPYVRNGMTPRGQGFGILPTPDPTIASTISDEDVALQLMRLGDPSNLSHGRTSASTMDDALSGRADIASSATSDGEEYTDDERQQHGMVGKSVTGDAKLDGTTTIPCASGEEHDGYFDPDGQTRKRQKLSSSKSSMSKVRTNGASTKSAKTPKPRNPGHSKKQKPSLASNGAKVPISPASLPPQSRKTSSASLMGPPQLPFNDEDDLSSKPRCQRCRKSKKGCDRQRPCQRCKDAGIGIEGCVSEDEGNGRKGRFGRHMGVLVPKEKDIAAISPSFGTEQAGAIFDDMPGGDKSKKRKR</sequence>
<evidence type="ECO:0000259" key="3">
    <source>
        <dbReference type="PROSITE" id="PS50048"/>
    </source>
</evidence>
<dbReference type="Proteomes" id="UP001161017">
    <property type="component" value="Unassembled WGS sequence"/>
</dbReference>
<dbReference type="PROSITE" id="PS50048">
    <property type="entry name" value="ZN2_CY6_FUNGAL_2"/>
    <property type="match status" value="1"/>
</dbReference>
<feature type="compositionally biased region" description="Polar residues" evidence="2">
    <location>
        <begin position="521"/>
        <end position="531"/>
    </location>
</feature>
<dbReference type="InterPro" id="IPR001138">
    <property type="entry name" value="Zn2Cys6_DnaBD"/>
</dbReference>
<feature type="compositionally biased region" description="Polar residues" evidence="2">
    <location>
        <begin position="384"/>
        <end position="395"/>
    </location>
</feature>
<feature type="compositionally biased region" description="Low complexity" evidence="2">
    <location>
        <begin position="468"/>
        <end position="477"/>
    </location>
</feature>
<dbReference type="CDD" id="cd00067">
    <property type="entry name" value="GAL4"/>
    <property type="match status" value="1"/>
</dbReference>
<proteinExistence type="predicted"/>
<keyword evidence="1" id="KW-0539">Nucleus</keyword>
<evidence type="ECO:0000313" key="5">
    <source>
        <dbReference type="Proteomes" id="UP001161017"/>
    </source>
</evidence>
<name>A0AA43QPQ7_9LECA</name>
<keyword evidence="5" id="KW-1185">Reference proteome</keyword>
<dbReference type="SMART" id="SM00066">
    <property type="entry name" value="GAL4"/>
    <property type="match status" value="1"/>
</dbReference>
<organism evidence="4 5">
    <name type="scientific">Ramalina farinacea</name>
    <dbReference type="NCBI Taxonomy" id="258253"/>
    <lineage>
        <taxon>Eukaryota</taxon>
        <taxon>Fungi</taxon>
        <taxon>Dikarya</taxon>
        <taxon>Ascomycota</taxon>
        <taxon>Pezizomycotina</taxon>
        <taxon>Lecanoromycetes</taxon>
        <taxon>OSLEUM clade</taxon>
        <taxon>Lecanoromycetidae</taxon>
        <taxon>Lecanorales</taxon>
        <taxon>Lecanorineae</taxon>
        <taxon>Ramalinaceae</taxon>
        <taxon>Ramalina</taxon>
    </lineage>
</organism>
<feature type="compositionally biased region" description="Polar residues" evidence="2">
    <location>
        <begin position="265"/>
        <end position="286"/>
    </location>
</feature>
<feature type="compositionally biased region" description="Basic and acidic residues" evidence="2">
    <location>
        <begin position="184"/>
        <end position="206"/>
    </location>
</feature>
<reference evidence="4" key="1">
    <citation type="journal article" date="2023" name="Genome Biol. Evol.">
        <title>First Whole Genome Sequence and Flow Cytometry Genome Size Data for the Lichen-Forming Fungus Ramalina farinacea (Ascomycota).</title>
        <authorList>
            <person name="Llewellyn T."/>
            <person name="Mian S."/>
            <person name="Hill R."/>
            <person name="Leitch I.J."/>
            <person name="Gaya E."/>
        </authorList>
    </citation>
    <scope>NUCLEOTIDE SEQUENCE</scope>
    <source>
        <strain evidence="4">LIQ254RAFAR</strain>
    </source>
</reference>
<feature type="region of interest" description="Disordered" evidence="2">
    <location>
        <begin position="382"/>
        <end position="401"/>
    </location>
</feature>
<feature type="region of interest" description="Disordered" evidence="2">
    <location>
        <begin position="407"/>
        <end position="568"/>
    </location>
</feature>
<comment type="caution">
    <text evidence="4">The sequence shown here is derived from an EMBL/GenBank/DDBJ whole genome shotgun (WGS) entry which is preliminary data.</text>
</comment>
<accession>A0AA43QPQ7</accession>
<feature type="compositionally biased region" description="Polar residues" evidence="2">
    <location>
        <begin position="478"/>
        <end position="488"/>
    </location>
</feature>
<feature type="compositionally biased region" description="Basic residues" evidence="2">
    <location>
        <begin position="489"/>
        <end position="503"/>
    </location>
</feature>
<dbReference type="GO" id="GO:0008270">
    <property type="term" value="F:zinc ion binding"/>
    <property type="evidence" value="ECO:0007669"/>
    <property type="project" value="InterPro"/>
</dbReference>
<feature type="compositionally biased region" description="Basic and acidic residues" evidence="2">
    <location>
        <begin position="120"/>
        <end position="130"/>
    </location>
</feature>
<dbReference type="EMBL" id="JAPUFD010000009">
    <property type="protein sequence ID" value="MDI1489459.1"/>
    <property type="molecule type" value="Genomic_DNA"/>
</dbReference>
<feature type="region of interest" description="Disordered" evidence="2">
    <location>
        <begin position="257"/>
        <end position="288"/>
    </location>
</feature>
<feature type="domain" description="Zn(2)-C6 fungal-type" evidence="3">
    <location>
        <begin position="551"/>
        <end position="583"/>
    </location>
</feature>
<evidence type="ECO:0000256" key="2">
    <source>
        <dbReference type="SAM" id="MobiDB-lite"/>
    </source>
</evidence>
<evidence type="ECO:0000256" key="1">
    <source>
        <dbReference type="ARBA" id="ARBA00023242"/>
    </source>
</evidence>
<feature type="compositionally biased region" description="Polar residues" evidence="2">
    <location>
        <begin position="141"/>
        <end position="164"/>
    </location>
</feature>